<proteinExistence type="predicted"/>
<protein>
    <submittedName>
        <fullName evidence="1">Putative phage associated protein</fullName>
    </submittedName>
</protein>
<gene>
    <name evidence="1" type="ORF">NCTC11421_00923</name>
</gene>
<dbReference type="EMBL" id="UGRI01000001">
    <property type="protein sequence ID" value="SUA20819.1"/>
    <property type="molecule type" value="Genomic_DNA"/>
</dbReference>
<evidence type="ECO:0000313" key="1">
    <source>
        <dbReference type="EMBL" id="SUA20819.1"/>
    </source>
</evidence>
<name>A0A378VVG8_NEIGO</name>
<sequence length="105" mass="11953">MYCQVGNKCLEKHRAENLYFSLVVPRIQENGQIIRPEYNGSMWKMSDGQPLRLSLAECSPKDNLQSGLETGRIVFGVLASVYFVSLLKRFEMMDFISISALPSPY</sequence>
<accession>A0A378VVG8</accession>
<dbReference type="AlphaFoldDB" id="A0A378VVG8"/>
<organism evidence="1">
    <name type="scientific">Neisseria gonorrhoeae</name>
    <dbReference type="NCBI Taxonomy" id="485"/>
    <lineage>
        <taxon>Bacteria</taxon>
        <taxon>Pseudomonadati</taxon>
        <taxon>Pseudomonadota</taxon>
        <taxon>Betaproteobacteria</taxon>
        <taxon>Neisseriales</taxon>
        <taxon>Neisseriaceae</taxon>
        <taxon>Neisseria</taxon>
    </lineage>
</organism>
<reference evidence="1" key="1">
    <citation type="submission" date="2018-06" db="EMBL/GenBank/DDBJ databases">
        <authorList>
            <consortium name="Pathogen Informatics"/>
            <person name="Doyle S."/>
        </authorList>
    </citation>
    <scope>NUCLEOTIDE SEQUENCE [LARGE SCALE GENOMIC DNA]</scope>
    <source>
        <strain evidence="1">NCTC11421</strain>
    </source>
</reference>